<feature type="transmembrane region" description="Helical" evidence="16">
    <location>
        <begin position="290"/>
        <end position="315"/>
    </location>
</feature>
<protein>
    <recommendedName>
        <fullName evidence="15">Transporter</fullName>
    </recommendedName>
</protein>
<keyword evidence="8 14" id="KW-0915">Sodium</keyword>
<feature type="transmembrane region" description="Helical" evidence="16">
    <location>
        <begin position="387"/>
        <end position="414"/>
    </location>
</feature>
<keyword evidence="14" id="KW-0479">Metal-binding</keyword>
<evidence type="ECO:0000313" key="18">
    <source>
        <dbReference type="Proteomes" id="UP000198287"/>
    </source>
</evidence>
<dbReference type="GO" id="GO:0089718">
    <property type="term" value="P:amino acid import across plasma membrane"/>
    <property type="evidence" value="ECO:0007669"/>
    <property type="project" value="TreeGrafter"/>
</dbReference>
<evidence type="ECO:0000256" key="12">
    <source>
        <dbReference type="ARBA" id="ARBA00023201"/>
    </source>
</evidence>
<dbReference type="CDD" id="cd10324">
    <property type="entry name" value="SLC6sbd"/>
    <property type="match status" value="1"/>
</dbReference>
<keyword evidence="18" id="KW-1185">Reference proteome</keyword>
<evidence type="ECO:0000256" key="2">
    <source>
        <dbReference type="ARBA" id="ARBA00006459"/>
    </source>
</evidence>
<evidence type="ECO:0000256" key="15">
    <source>
        <dbReference type="RuleBase" id="RU003732"/>
    </source>
</evidence>
<evidence type="ECO:0000256" key="16">
    <source>
        <dbReference type="SAM" id="Phobius"/>
    </source>
</evidence>
<evidence type="ECO:0000256" key="14">
    <source>
        <dbReference type="PIRSR" id="PIRSR600175-1"/>
    </source>
</evidence>
<evidence type="ECO:0000256" key="8">
    <source>
        <dbReference type="ARBA" id="ARBA00023053"/>
    </source>
</evidence>
<keyword evidence="7 16" id="KW-1133">Transmembrane helix</keyword>
<feature type="transmembrane region" description="Helical" evidence="16">
    <location>
        <begin position="457"/>
        <end position="480"/>
    </location>
</feature>
<feature type="binding site" evidence="14">
    <location>
        <position position="399"/>
    </location>
    <ligand>
        <name>Na(+)</name>
        <dbReference type="ChEBI" id="CHEBI:29101"/>
        <label>1</label>
    </ligand>
</feature>
<dbReference type="PROSITE" id="PS50267">
    <property type="entry name" value="NA_NEUROTRAN_SYMP_3"/>
    <property type="match status" value="1"/>
</dbReference>
<dbReference type="Proteomes" id="UP000198287">
    <property type="component" value="Unassembled WGS sequence"/>
</dbReference>
<feature type="binding site" evidence="14">
    <location>
        <position position="75"/>
    </location>
    <ligand>
        <name>Na(+)</name>
        <dbReference type="ChEBI" id="CHEBI:29101"/>
        <label>1</label>
    </ligand>
</feature>
<keyword evidence="11" id="KW-0325">Glycoprotein</keyword>
<gene>
    <name evidence="17" type="ORF">Fcan01_13906</name>
</gene>
<dbReference type="GO" id="GO:0005886">
    <property type="term" value="C:plasma membrane"/>
    <property type="evidence" value="ECO:0007669"/>
    <property type="project" value="TreeGrafter"/>
</dbReference>
<reference evidence="17 18" key="1">
    <citation type="submission" date="2015-12" db="EMBL/GenBank/DDBJ databases">
        <title>The genome of Folsomia candida.</title>
        <authorList>
            <person name="Faddeeva A."/>
            <person name="Derks M.F."/>
            <person name="Anvar Y."/>
            <person name="Smit S."/>
            <person name="Van Straalen N."/>
            <person name="Roelofs D."/>
        </authorList>
    </citation>
    <scope>NUCLEOTIDE SEQUENCE [LARGE SCALE GENOMIC DNA]</scope>
    <source>
        <strain evidence="17 18">VU population</strain>
        <tissue evidence="17">Whole body</tissue>
    </source>
</reference>
<comment type="caution">
    <text evidence="17">The sequence shown here is derived from an EMBL/GenBank/DDBJ whole genome shotgun (WGS) entry which is preliminary data.</text>
</comment>
<feature type="binding site" evidence="14">
    <location>
        <position position="79"/>
    </location>
    <ligand>
        <name>Na(+)</name>
        <dbReference type="ChEBI" id="CHEBI:29101"/>
        <label>1</label>
    </ligand>
</feature>
<feature type="binding site" evidence="14">
    <location>
        <position position="403"/>
    </location>
    <ligand>
        <name>Na(+)</name>
        <dbReference type="ChEBI" id="CHEBI:29101"/>
        <label>1</label>
    </ligand>
</feature>
<evidence type="ECO:0000256" key="4">
    <source>
        <dbReference type="ARBA" id="ARBA00022692"/>
    </source>
</evidence>
<dbReference type="PANTHER" id="PTHR11616">
    <property type="entry name" value="SODIUM/CHLORIDE DEPENDENT TRANSPORTER"/>
    <property type="match status" value="1"/>
</dbReference>
<comment type="similarity">
    <text evidence="2 15">Belongs to the sodium:neurotransmitter symporter (SNF) (TC 2.A.22) family.</text>
</comment>
<organism evidence="17 18">
    <name type="scientific">Folsomia candida</name>
    <name type="common">Springtail</name>
    <dbReference type="NCBI Taxonomy" id="158441"/>
    <lineage>
        <taxon>Eukaryota</taxon>
        <taxon>Metazoa</taxon>
        <taxon>Ecdysozoa</taxon>
        <taxon>Arthropoda</taxon>
        <taxon>Hexapoda</taxon>
        <taxon>Collembola</taxon>
        <taxon>Entomobryomorpha</taxon>
        <taxon>Isotomoidea</taxon>
        <taxon>Isotomidae</taxon>
        <taxon>Proisotominae</taxon>
        <taxon>Folsomia</taxon>
    </lineage>
</organism>
<keyword evidence="12" id="KW-0739">Sodium transport</keyword>
<keyword evidence="6" id="KW-0029">Amino-acid transport</keyword>
<feature type="transmembrane region" description="Helical" evidence="16">
    <location>
        <begin position="327"/>
        <end position="348"/>
    </location>
</feature>
<feature type="transmembrane region" description="Helical" evidence="16">
    <location>
        <begin position="254"/>
        <end position="278"/>
    </location>
</feature>
<comment type="subcellular location">
    <subcellularLocation>
        <location evidence="1">Membrane</location>
        <topology evidence="1">Multi-pass membrane protein</topology>
    </subcellularLocation>
</comment>
<dbReference type="SUPFAM" id="SSF161070">
    <property type="entry name" value="SNF-like"/>
    <property type="match status" value="1"/>
</dbReference>
<evidence type="ECO:0000256" key="6">
    <source>
        <dbReference type="ARBA" id="ARBA00022970"/>
    </source>
</evidence>
<dbReference type="PROSITE" id="PS00610">
    <property type="entry name" value="NA_NEUROTRAN_SYMP_1"/>
    <property type="match status" value="1"/>
</dbReference>
<dbReference type="EMBL" id="LNIX01000008">
    <property type="protein sequence ID" value="OXA50584.1"/>
    <property type="molecule type" value="Genomic_DNA"/>
</dbReference>
<proteinExistence type="inferred from homology"/>
<feature type="transmembrane region" description="Helical" evidence="16">
    <location>
        <begin position="87"/>
        <end position="107"/>
    </location>
</feature>
<evidence type="ECO:0000256" key="11">
    <source>
        <dbReference type="ARBA" id="ARBA00023180"/>
    </source>
</evidence>
<dbReference type="Pfam" id="PF00209">
    <property type="entry name" value="SNF"/>
    <property type="match status" value="1"/>
</dbReference>
<name>A0A226E0N1_FOLCA</name>
<dbReference type="InterPro" id="IPR037272">
    <property type="entry name" value="SNS_sf"/>
</dbReference>
<evidence type="ECO:0000256" key="9">
    <source>
        <dbReference type="ARBA" id="ARBA00023065"/>
    </source>
</evidence>
<feature type="transmembrane region" description="Helical" evidence="16">
    <location>
        <begin position="137"/>
        <end position="165"/>
    </location>
</feature>
<feature type="transmembrane region" description="Helical" evidence="16">
    <location>
        <begin position="501"/>
        <end position="520"/>
    </location>
</feature>
<comment type="function">
    <text evidence="13">Unusual broad substrate spectrum amino acid:sodium cotransporter that promotes absorption of the D isomers of essential amino acids. Neutral amino acids are the preferred substrates, especially methionine and phenylalanine.</text>
</comment>
<evidence type="ECO:0000256" key="7">
    <source>
        <dbReference type="ARBA" id="ARBA00022989"/>
    </source>
</evidence>
<dbReference type="OMA" id="DYQMFLR"/>
<evidence type="ECO:0000313" key="17">
    <source>
        <dbReference type="EMBL" id="OXA50584.1"/>
    </source>
</evidence>
<sequence length="620" mass="69017">MPRDKYSISEVENGNGNVNQAFEYDGPHQNNNTTTSTQLNVRGQLTSTVVQGPSDPREEWDSPLEFLLSCIAMSVGLGNIWRFPYIAFVNGGGAFLIPYLIVLFLIGKPMYFLEMAMGQFSSQGQVKVWKMSPFFKGVGYASAFGTACVCSYYCSLMAITIFYFFQSFQSELPWSVCNPEWEISHNLTCGPNHTVIGSNKSLPELYFKIDVLREIDSIDDGIGLPEWRLSLCLLASWAIILFSLIKGVKSAGKYFVLIILLIRGLTLPGATTGISYFFSPQWEKLLDPSVWAAAVTQCFFSLSTGFGPIIMFSSYNKFSHNVYRDAMIISIMDTLTSILAGVTIFSVLGNLAYELGKEIEDVASAGPGLAFVSYPEAISKFQFVPQLFAVLFFLMLFTLGVGSATSLTNAIITVIHDQFSSIEKKWITTVVCIVGFFSGLIYVTPGGQFMLELVDTFGAGFIIFIVALLEMIGFVWIYGLNNLVRDIEFMLNIKISWYWKFCWSIFIPVSLSVIFIQATIKSASSTLKYNGASFPPEAVVCGWMIAAVALLILPVAALHSVWTRKAGSLDEKFMESFRPTSEWGPKDPKIRESWLRTPPGKSAVVELKEMYHTIKKRTVK</sequence>
<dbReference type="InterPro" id="IPR000175">
    <property type="entry name" value="Na/ntran_symport"/>
</dbReference>
<evidence type="ECO:0000256" key="13">
    <source>
        <dbReference type="ARBA" id="ARBA00037785"/>
    </source>
</evidence>
<evidence type="ECO:0000256" key="10">
    <source>
        <dbReference type="ARBA" id="ARBA00023136"/>
    </source>
</evidence>
<keyword evidence="4 15" id="KW-0812">Transmembrane</keyword>
<keyword evidence="9" id="KW-0406">Ion transport</keyword>
<keyword evidence="3 15" id="KW-0813">Transport</keyword>
<dbReference type="GO" id="GO:0046872">
    <property type="term" value="F:metal ion binding"/>
    <property type="evidence" value="ECO:0007669"/>
    <property type="project" value="UniProtKB-KW"/>
</dbReference>
<dbReference type="PRINTS" id="PR00176">
    <property type="entry name" value="NANEUSMPORT"/>
</dbReference>
<evidence type="ECO:0000256" key="5">
    <source>
        <dbReference type="ARBA" id="ARBA00022847"/>
    </source>
</evidence>
<accession>A0A226E0N1</accession>
<dbReference type="AlphaFoldDB" id="A0A226E0N1"/>
<dbReference type="PANTHER" id="PTHR11616:SF321">
    <property type="entry name" value="SODIUM-DEPENDENT NUTRIENT AMINO ACID TRANSPORTER 1-RELATED"/>
    <property type="match status" value="1"/>
</dbReference>
<evidence type="ECO:0000256" key="1">
    <source>
        <dbReference type="ARBA" id="ARBA00004141"/>
    </source>
</evidence>
<dbReference type="OrthoDB" id="6581954at2759"/>
<feature type="transmembrane region" description="Helical" evidence="16">
    <location>
        <begin position="540"/>
        <end position="562"/>
    </location>
</feature>
<evidence type="ECO:0000256" key="3">
    <source>
        <dbReference type="ARBA" id="ARBA00022448"/>
    </source>
</evidence>
<dbReference type="GO" id="GO:0015179">
    <property type="term" value="F:L-amino acid transmembrane transporter activity"/>
    <property type="evidence" value="ECO:0007669"/>
    <property type="project" value="TreeGrafter"/>
</dbReference>
<keyword evidence="5 15" id="KW-0769">Symport</keyword>
<feature type="transmembrane region" description="Helical" evidence="16">
    <location>
        <begin position="426"/>
        <end position="445"/>
    </location>
</feature>
<dbReference type="GO" id="GO:0005283">
    <property type="term" value="F:amino acid:sodium symporter activity"/>
    <property type="evidence" value="ECO:0007669"/>
    <property type="project" value="TreeGrafter"/>
</dbReference>
<feature type="binding site" evidence="14">
    <location>
        <position position="301"/>
    </location>
    <ligand>
        <name>Na(+)</name>
        <dbReference type="ChEBI" id="CHEBI:29101"/>
        <label>1</label>
    </ligand>
</feature>
<keyword evidence="10 16" id="KW-0472">Membrane</keyword>